<dbReference type="Proteomes" id="UP000663891">
    <property type="component" value="Unassembled WGS sequence"/>
</dbReference>
<feature type="compositionally biased region" description="Pro residues" evidence="1">
    <location>
        <begin position="19"/>
        <end position="29"/>
    </location>
</feature>
<name>A0A814K9A9_9BILA</name>
<evidence type="ECO:0000313" key="4">
    <source>
        <dbReference type="Proteomes" id="UP000663891"/>
    </source>
</evidence>
<feature type="region of interest" description="Disordered" evidence="1">
    <location>
        <begin position="1"/>
        <end position="29"/>
    </location>
</feature>
<protein>
    <submittedName>
        <fullName evidence="3">Uncharacterized protein</fullName>
    </submittedName>
</protein>
<accession>A0A814K9A9</accession>
<dbReference type="PANTHER" id="PTHR23329">
    <property type="entry name" value="TUFTELIN-INTERACTING PROTEIN 11-RELATED"/>
    <property type="match status" value="1"/>
</dbReference>
<dbReference type="PANTHER" id="PTHR23329:SF1">
    <property type="entry name" value="TUFTELIN-INTERACTING PROTEIN 11"/>
    <property type="match status" value="1"/>
</dbReference>
<sequence length="117" mass="13141">MMIDRRISGAGNAQQPTAAPTPPPPPQPPVNVNYEAIYNRGVATSTSTVVSSFKDLVEKKAAQYNLLFIPLTNRTFEGKQIYQFGNVNIYIDKNVLFLFENGQWLPLRLNDLVKRVC</sequence>
<evidence type="ECO:0000313" key="3">
    <source>
        <dbReference type="EMBL" id="CAF1048411.1"/>
    </source>
</evidence>
<organism evidence="3 4">
    <name type="scientific">Adineta steineri</name>
    <dbReference type="NCBI Taxonomy" id="433720"/>
    <lineage>
        <taxon>Eukaryota</taxon>
        <taxon>Metazoa</taxon>
        <taxon>Spiralia</taxon>
        <taxon>Gnathifera</taxon>
        <taxon>Rotifera</taxon>
        <taxon>Eurotatoria</taxon>
        <taxon>Bdelloidea</taxon>
        <taxon>Adinetida</taxon>
        <taxon>Adinetidae</taxon>
        <taxon>Adineta</taxon>
    </lineage>
</organism>
<dbReference type="EMBL" id="CAJNON010000158">
    <property type="protein sequence ID" value="CAF1048411.1"/>
    <property type="molecule type" value="Genomic_DNA"/>
</dbReference>
<evidence type="ECO:0000313" key="2">
    <source>
        <dbReference type="EMBL" id="CAF1048391.1"/>
    </source>
</evidence>
<proteinExistence type="predicted"/>
<dbReference type="AlphaFoldDB" id="A0A814K9A9"/>
<dbReference type="GO" id="GO:0071008">
    <property type="term" value="C:U2-type post-mRNA release spliceosomal complex"/>
    <property type="evidence" value="ECO:0007669"/>
    <property type="project" value="TreeGrafter"/>
</dbReference>
<evidence type="ECO:0000256" key="1">
    <source>
        <dbReference type="SAM" id="MobiDB-lite"/>
    </source>
</evidence>
<dbReference type="InterPro" id="IPR045211">
    <property type="entry name" value="TFP11/STIP/Ntr1"/>
</dbReference>
<gene>
    <name evidence="2" type="ORF">VCS650_LOCUS17260</name>
    <name evidence="3" type="ORF">VCS650_LOCUS17261</name>
</gene>
<dbReference type="EMBL" id="CAJNON010000158">
    <property type="protein sequence ID" value="CAF1048391.1"/>
    <property type="molecule type" value="Genomic_DNA"/>
</dbReference>
<reference evidence="3" key="1">
    <citation type="submission" date="2021-02" db="EMBL/GenBank/DDBJ databases">
        <authorList>
            <person name="Nowell W R."/>
        </authorList>
    </citation>
    <scope>NUCLEOTIDE SEQUENCE</scope>
</reference>
<comment type="caution">
    <text evidence="3">The sequence shown here is derived from an EMBL/GenBank/DDBJ whole genome shotgun (WGS) entry which is preliminary data.</text>
</comment>
<dbReference type="GO" id="GO:0000390">
    <property type="term" value="P:spliceosomal complex disassembly"/>
    <property type="evidence" value="ECO:0007669"/>
    <property type="project" value="InterPro"/>
</dbReference>
<dbReference type="OrthoDB" id="4822at2759"/>